<sequence length="101" mass="11234">MRGRTQQVFFSPEEGENYLYSYAYEVDVGNRVEFDAADMEISDINQKIRGLMEQGNGHIVVKNPSAKHSLGVGILNRLNLEFEGSLGYFGVGLIDGPNVHI</sequence>
<protein>
    <submittedName>
        <fullName evidence="1">Uncharacterized protein</fullName>
    </submittedName>
</protein>
<accession>A0A383EXK1</accession>
<name>A0A383EXK1_9ZZZZ</name>
<organism evidence="1">
    <name type="scientific">marine metagenome</name>
    <dbReference type="NCBI Taxonomy" id="408172"/>
    <lineage>
        <taxon>unclassified sequences</taxon>
        <taxon>metagenomes</taxon>
        <taxon>ecological metagenomes</taxon>
    </lineage>
</organism>
<proteinExistence type="predicted"/>
<reference evidence="1" key="1">
    <citation type="submission" date="2018-05" db="EMBL/GenBank/DDBJ databases">
        <authorList>
            <person name="Lanie J.A."/>
            <person name="Ng W.-L."/>
            <person name="Kazmierczak K.M."/>
            <person name="Andrzejewski T.M."/>
            <person name="Davidsen T.M."/>
            <person name="Wayne K.J."/>
            <person name="Tettelin H."/>
            <person name="Glass J.I."/>
            <person name="Rusch D."/>
            <person name="Podicherti R."/>
            <person name="Tsui H.-C.T."/>
            <person name="Winkler M.E."/>
        </authorList>
    </citation>
    <scope>NUCLEOTIDE SEQUENCE</scope>
</reference>
<evidence type="ECO:0000313" key="1">
    <source>
        <dbReference type="EMBL" id="SVE61369.1"/>
    </source>
</evidence>
<dbReference type="EMBL" id="UINC01229595">
    <property type="protein sequence ID" value="SVE61369.1"/>
    <property type="molecule type" value="Genomic_DNA"/>
</dbReference>
<feature type="non-terminal residue" evidence="1">
    <location>
        <position position="101"/>
    </location>
</feature>
<gene>
    <name evidence="1" type="ORF">METZ01_LOCUS514223</name>
</gene>
<dbReference type="AlphaFoldDB" id="A0A383EXK1"/>